<feature type="region of interest" description="Disordered" evidence="1">
    <location>
        <begin position="520"/>
        <end position="562"/>
    </location>
</feature>
<dbReference type="EMBL" id="BLTE01000001">
    <property type="protein sequence ID" value="GFK92553.1"/>
    <property type="molecule type" value="Genomic_DNA"/>
</dbReference>
<name>A0A6V8LIL2_9BACT</name>
<organism evidence="2 3">
    <name type="scientific">Fundidesulfovibrio magnetotacticus</name>
    <dbReference type="NCBI Taxonomy" id="2730080"/>
    <lineage>
        <taxon>Bacteria</taxon>
        <taxon>Pseudomonadati</taxon>
        <taxon>Thermodesulfobacteriota</taxon>
        <taxon>Desulfovibrionia</taxon>
        <taxon>Desulfovibrionales</taxon>
        <taxon>Desulfovibrionaceae</taxon>
        <taxon>Fundidesulfovibrio</taxon>
    </lineage>
</organism>
<proteinExistence type="predicted"/>
<evidence type="ECO:0000256" key="1">
    <source>
        <dbReference type="SAM" id="MobiDB-lite"/>
    </source>
</evidence>
<accession>A0A6V8LIL2</accession>
<protein>
    <submittedName>
        <fullName evidence="2">Uncharacterized protein</fullName>
    </submittedName>
</protein>
<reference evidence="2 3" key="1">
    <citation type="submission" date="2020-04" db="EMBL/GenBank/DDBJ databases">
        <authorList>
            <consortium name="Desulfovibrio sp. FSS-1 genome sequencing consortium"/>
            <person name="Shimoshige H."/>
            <person name="Kobayashi H."/>
            <person name="Maekawa T."/>
        </authorList>
    </citation>
    <scope>NUCLEOTIDE SEQUENCE [LARGE SCALE GENOMIC DNA]</scope>
    <source>
        <strain evidence="2 3">SIID29052-01</strain>
    </source>
</reference>
<feature type="region of interest" description="Disordered" evidence="1">
    <location>
        <begin position="1074"/>
        <end position="1097"/>
    </location>
</feature>
<sequence>MRAASGDGEAARPARRGRAGRTLAAAAVLAVLAVLALGAFLAHAPSRTQALNASLAALGVEASADDTVLSVDPPRAELHQVRLRRSFPDMEVDIRAARCVFERRDAPGGSHWLVRVESPRVSVTLTGRKASEGPRERPPQPPMALGSLRVLVSDGAMRLALPQGEAWASGLSLDAASTGAFSLTSRCGAMIRTGLKAPDTVRAESDIALDGNFDLDARSLRAAFRLERGEASAAWLRASLAASGEADVAEDAVRVTGLVLDVPALAVEDAPRDVPEVAARALAALPGGLTARLKASGSFSGGRAALEVDSLAVPGLLDASGSLTAGEGGRPQVALRASVADAALLTPLAAAFAPGWPADLSLSGPVELRAAMDPDREGLAGLSGTARMPGLAVSCPSLGVSGVVSAEASRTESGLAASVSVLGALDRPGLRLPEARVQATLAGEPGAGARGLDLPRALRLERLSVSVPAGTAVHDMVLPALEAGGEGLFDLSDGLPSGRLNLRGRLAGVGEAEAVLGLGRPVPVRKAPGQETRDRKSPVRKSPDHEAQGSKAPGREPSERGAPVPAVLEWVRLESARAEVSLPGLARLTPRSVQALKPAGVCRLEAKQEADSQTLDVTGALRSLALDLPGDAKARGVGASFQVRLHPGATPRVDLSADAGSGLLEGQGRRVDLARLPLRLQGEASIEQDGGRIGLDARASLAKMLILRVRGALARARSGWTPSLEARAEVADIAQAAMLAAPPGTALPRLAGRAELKFRLNGGFAPADLTGAGAVDLASLEVPQGVTAKDLRIPVVLEKGLLRLWDERSPRLSLGVLGGVLEIEHPEVRDPFGQGFAASASATLRDVPLKGLTRGRVDAPLSGHWPKVTLTREMLTLDGELAAEAFGGRAVVKGVMVAKPLEKDRQVRLHAGLLGADLERLSAMTGGGRVTGRVNVTLSEFRVAGFLPLSFTLRVETVETPGVEQRISLGAVNSLTEVSAGRAVDPGFAARTALKLFGDFGYRKLGLMVGLKGKWCTVRGLHHENGVEYVLRRSGFTGVDVVIGNAENAIPFADLLARILNIINKRIETKVRFELPHPPAPPGKAAGPEGNVPKARE</sequence>
<gene>
    <name evidence="2" type="ORF">NNJEOMEG_00378</name>
</gene>
<keyword evidence="3" id="KW-1185">Reference proteome</keyword>
<feature type="compositionally biased region" description="Basic and acidic residues" evidence="1">
    <location>
        <begin position="531"/>
        <end position="559"/>
    </location>
</feature>
<reference evidence="2 3" key="2">
    <citation type="submission" date="2020-05" db="EMBL/GenBank/DDBJ databases">
        <title>Draft genome sequence of Desulfovibrio sp. strainFSS-1.</title>
        <authorList>
            <person name="Shimoshige H."/>
            <person name="Kobayashi H."/>
            <person name="Maekawa T."/>
        </authorList>
    </citation>
    <scope>NUCLEOTIDE SEQUENCE [LARGE SCALE GENOMIC DNA]</scope>
    <source>
        <strain evidence="2 3">SIID29052-01</strain>
    </source>
</reference>
<dbReference type="RefSeq" id="WP_173080734.1">
    <property type="nucleotide sequence ID" value="NZ_BLTE01000001.1"/>
</dbReference>
<comment type="caution">
    <text evidence="2">The sequence shown here is derived from an EMBL/GenBank/DDBJ whole genome shotgun (WGS) entry which is preliminary data.</text>
</comment>
<dbReference type="AlphaFoldDB" id="A0A6V8LIL2"/>
<evidence type="ECO:0000313" key="2">
    <source>
        <dbReference type="EMBL" id="GFK92553.1"/>
    </source>
</evidence>
<evidence type="ECO:0000313" key="3">
    <source>
        <dbReference type="Proteomes" id="UP000494245"/>
    </source>
</evidence>
<dbReference type="Proteomes" id="UP000494245">
    <property type="component" value="Unassembled WGS sequence"/>
</dbReference>